<feature type="chain" id="PRO_5022924528" description="DUF4410 domain-containing protein" evidence="1">
    <location>
        <begin position="19"/>
        <end position="200"/>
    </location>
</feature>
<keyword evidence="1" id="KW-0732">Signal</keyword>
<evidence type="ECO:0000313" key="3">
    <source>
        <dbReference type="Proteomes" id="UP000310017"/>
    </source>
</evidence>
<dbReference type="AlphaFoldDB" id="A0A5B7SVX0"/>
<evidence type="ECO:0000313" key="2">
    <source>
        <dbReference type="EMBL" id="QCX01459.1"/>
    </source>
</evidence>
<evidence type="ECO:0000256" key="1">
    <source>
        <dbReference type="SAM" id="SignalP"/>
    </source>
</evidence>
<accession>A0A5B7SVX0</accession>
<keyword evidence="3" id="KW-1185">Reference proteome</keyword>
<proteinExistence type="predicted"/>
<sequence length="200" mass="22876">MKKSIVLALVMFSSLAFAQKLKVLDGDIKNLKDITTYNLEFDYTDVQIPKFDSEEDFLADKMAKREEKEAGGGEKFKKSWFGDREERYRPKFTESFNKRFDDGEVSVGVNPDAEYTMMVHSTRIYAGYNVGVVRRNAEIDAIITVFETANPDNVLFKGEYTRAQGEGAMGYDFNTGFRISECYAKTAKTFAKYIKKKAMK</sequence>
<feature type="signal peptide" evidence="1">
    <location>
        <begin position="1"/>
        <end position="18"/>
    </location>
</feature>
<dbReference type="OrthoDB" id="1151160at2"/>
<protein>
    <recommendedName>
        <fullName evidence="4">DUF4410 domain-containing protein</fullName>
    </recommendedName>
</protein>
<dbReference type="RefSeq" id="WP_138853796.1">
    <property type="nucleotide sequence ID" value="NZ_CP040710.1"/>
</dbReference>
<dbReference type="KEGG" id="asag:FGM00_15590"/>
<name>A0A5B7SVX0_9FLAO</name>
<dbReference type="EMBL" id="CP040710">
    <property type="protein sequence ID" value="QCX01459.1"/>
    <property type="molecule type" value="Genomic_DNA"/>
</dbReference>
<organism evidence="2 3">
    <name type="scientific">Aggregatimonas sangjinii</name>
    <dbReference type="NCBI Taxonomy" id="2583587"/>
    <lineage>
        <taxon>Bacteria</taxon>
        <taxon>Pseudomonadati</taxon>
        <taxon>Bacteroidota</taxon>
        <taxon>Flavobacteriia</taxon>
        <taxon>Flavobacteriales</taxon>
        <taxon>Flavobacteriaceae</taxon>
        <taxon>Aggregatimonas</taxon>
    </lineage>
</organism>
<reference evidence="2 3" key="1">
    <citation type="submission" date="2019-05" db="EMBL/GenBank/DDBJ databases">
        <title>Genome sequencing of F202Z8.</title>
        <authorList>
            <person name="Kwon Y.M."/>
        </authorList>
    </citation>
    <scope>NUCLEOTIDE SEQUENCE [LARGE SCALE GENOMIC DNA]</scope>
    <source>
        <strain evidence="2 3">F202Z8</strain>
    </source>
</reference>
<dbReference type="Proteomes" id="UP000310017">
    <property type="component" value="Chromosome"/>
</dbReference>
<gene>
    <name evidence="2" type="ORF">FGM00_15590</name>
</gene>
<evidence type="ECO:0008006" key="4">
    <source>
        <dbReference type="Google" id="ProtNLM"/>
    </source>
</evidence>